<accession>A0A285T5V6</accession>
<dbReference type="GO" id="GO:0004190">
    <property type="term" value="F:aspartic-type endopeptidase activity"/>
    <property type="evidence" value="ECO:0007669"/>
    <property type="project" value="InterPro"/>
</dbReference>
<gene>
    <name evidence="3" type="ORF">SAMN05877831_11440</name>
</gene>
<evidence type="ECO:0000256" key="1">
    <source>
        <dbReference type="SAM" id="Phobius"/>
    </source>
</evidence>
<dbReference type="RefSeq" id="WP_097071007.1">
    <property type="nucleotide sequence ID" value="NZ_OBMT01000014.1"/>
</dbReference>
<feature type="domain" description="Prepilin type IV endopeptidase peptidase" evidence="2">
    <location>
        <begin position="18"/>
        <end position="119"/>
    </location>
</feature>
<keyword evidence="4" id="KW-1185">Reference proteome</keyword>
<evidence type="ECO:0000313" key="4">
    <source>
        <dbReference type="Proteomes" id="UP000219111"/>
    </source>
</evidence>
<evidence type="ECO:0000259" key="2">
    <source>
        <dbReference type="Pfam" id="PF01478"/>
    </source>
</evidence>
<reference evidence="4" key="1">
    <citation type="submission" date="2017-08" db="EMBL/GenBank/DDBJ databases">
        <authorList>
            <person name="Varghese N."/>
            <person name="Submissions S."/>
        </authorList>
    </citation>
    <scope>NUCLEOTIDE SEQUENCE [LARGE SCALE GENOMIC DNA]</scope>
    <source>
        <strain evidence="4">JA276</strain>
    </source>
</reference>
<feature type="transmembrane region" description="Helical" evidence="1">
    <location>
        <begin position="63"/>
        <end position="84"/>
    </location>
</feature>
<dbReference type="AlphaFoldDB" id="A0A285T5V6"/>
<dbReference type="EMBL" id="OBMT01000014">
    <property type="protein sequence ID" value="SOC16217.1"/>
    <property type="molecule type" value="Genomic_DNA"/>
</dbReference>
<organism evidence="3 4">
    <name type="scientific">Rhodobacter maris</name>
    <dbReference type="NCBI Taxonomy" id="446682"/>
    <lineage>
        <taxon>Bacteria</taxon>
        <taxon>Pseudomonadati</taxon>
        <taxon>Pseudomonadota</taxon>
        <taxon>Alphaproteobacteria</taxon>
        <taxon>Rhodobacterales</taxon>
        <taxon>Rhodobacter group</taxon>
        <taxon>Rhodobacter</taxon>
    </lineage>
</organism>
<feature type="transmembrane region" description="Helical" evidence="1">
    <location>
        <begin position="104"/>
        <end position="125"/>
    </location>
</feature>
<dbReference type="OrthoDB" id="7709484at2"/>
<feature type="transmembrane region" description="Helical" evidence="1">
    <location>
        <begin position="38"/>
        <end position="56"/>
    </location>
</feature>
<keyword evidence="1" id="KW-0472">Membrane</keyword>
<dbReference type="Pfam" id="PF01478">
    <property type="entry name" value="Peptidase_A24"/>
    <property type="match status" value="1"/>
</dbReference>
<keyword evidence="1" id="KW-0812">Transmembrane</keyword>
<sequence length="167" mass="17711">MLGLSQSAAALVLLLTTAPICAWVIFTDLKYMKIRNAAVISLIGIFAVVGFMVLPLDVWAWRWLNLPVLLGIGLLLNIAAGVGMGDVKFAAAAAPFFAAAPNHVMVTIILLQACLLAAFATHRIARAIPAVRMATPDWASWGHRKFPFGLVLVGTLTGYLGMLAALG</sequence>
<keyword evidence="1" id="KW-1133">Transmembrane helix</keyword>
<name>A0A285T5V6_9RHOB</name>
<protein>
    <submittedName>
        <fullName evidence="3">Prepilin peptidase CpaA</fullName>
    </submittedName>
</protein>
<dbReference type="Proteomes" id="UP000219111">
    <property type="component" value="Unassembled WGS sequence"/>
</dbReference>
<dbReference type="Gene3D" id="1.20.120.1220">
    <property type="match status" value="1"/>
</dbReference>
<feature type="transmembrane region" description="Helical" evidence="1">
    <location>
        <begin position="146"/>
        <end position="166"/>
    </location>
</feature>
<dbReference type="GO" id="GO:0016020">
    <property type="term" value="C:membrane"/>
    <property type="evidence" value="ECO:0007669"/>
    <property type="project" value="InterPro"/>
</dbReference>
<dbReference type="InterPro" id="IPR000045">
    <property type="entry name" value="Prepilin_IV_endopep_pep"/>
</dbReference>
<proteinExistence type="predicted"/>
<evidence type="ECO:0000313" key="3">
    <source>
        <dbReference type="EMBL" id="SOC16217.1"/>
    </source>
</evidence>